<gene>
    <name evidence="5" type="ORF">H8S54_03030</name>
</gene>
<evidence type="ECO:0000256" key="1">
    <source>
        <dbReference type="ARBA" id="ARBA00005336"/>
    </source>
</evidence>
<evidence type="ECO:0000259" key="4">
    <source>
        <dbReference type="SMART" id="SM01217"/>
    </source>
</evidence>
<proteinExistence type="inferred from homology"/>
<dbReference type="PANTHER" id="PTHR42715:SF10">
    <property type="entry name" value="BETA-GLUCOSIDASE"/>
    <property type="match status" value="1"/>
</dbReference>
<dbReference type="AlphaFoldDB" id="A0A8I0DQT2"/>
<dbReference type="Proteomes" id="UP000652847">
    <property type="component" value="Unassembled WGS sequence"/>
</dbReference>
<dbReference type="InterPro" id="IPR026891">
    <property type="entry name" value="Fn3-like"/>
</dbReference>
<keyword evidence="3" id="KW-0812">Transmembrane</keyword>
<comment type="similarity">
    <text evidence="1">Belongs to the glycosyl hydrolase 3 family.</text>
</comment>
<dbReference type="RefSeq" id="WP_186900874.1">
    <property type="nucleotide sequence ID" value="NZ_JACOOT010000008.1"/>
</dbReference>
<dbReference type="Pfam" id="PF01915">
    <property type="entry name" value="Glyco_hydro_3_C"/>
    <property type="match status" value="1"/>
</dbReference>
<dbReference type="InterPro" id="IPR036962">
    <property type="entry name" value="Glyco_hydro_3_N_sf"/>
</dbReference>
<dbReference type="SUPFAM" id="SSF51445">
    <property type="entry name" value="(Trans)glycosidases"/>
    <property type="match status" value="1"/>
</dbReference>
<dbReference type="GO" id="GO:0005975">
    <property type="term" value="P:carbohydrate metabolic process"/>
    <property type="evidence" value="ECO:0007669"/>
    <property type="project" value="InterPro"/>
</dbReference>
<keyword evidence="6" id="KW-1185">Reference proteome</keyword>
<reference evidence="5 6" key="1">
    <citation type="submission" date="2020-08" db="EMBL/GenBank/DDBJ databases">
        <title>Genome public.</title>
        <authorList>
            <person name="Liu C."/>
            <person name="Sun Q."/>
        </authorList>
    </citation>
    <scope>NUCLEOTIDE SEQUENCE [LARGE SCALE GENOMIC DNA]</scope>
    <source>
        <strain evidence="5 6">BX17</strain>
    </source>
</reference>
<dbReference type="Gene3D" id="3.20.20.300">
    <property type="entry name" value="Glycoside hydrolase, family 3, N-terminal domain"/>
    <property type="match status" value="1"/>
</dbReference>
<dbReference type="InterPro" id="IPR013783">
    <property type="entry name" value="Ig-like_fold"/>
</dbReference>
<dbReference type="GO" id="GO:0004553">
    <property type="term" value="F:hydrolase activity, hydrolyzing O-glycosyl compounds"/>
    <property type="evidence" value="ECO:0007669"/>
    <property type="project" value="InterPro"/>
</dbReference>
<dbReference type="Pfam" id="PF00933">
    <property type="entry name" value="Glyco_hydro_3"/>
    <property type="match status" value="1"/>
</dbReference>
<organism evidence="5 6">
    <name type="scientific">Blautia segnis</name>
    <dbReference type="NCBI Taxonomy" id="2763030"/>
    <lineage>
        <taxon>Bacteria</taxon>
        <taxon>Bacillati</taxon>
        <taxon>Bacillota</taxon>
        <taxon>Clostridia</taxon>
        <taxon>Lachnospirales</taxon>
        <taxon>Lachnospiraceae</taxon>
        <taxon>Blautia</taxon>
    </lineage>
</organism>
<sequence length="957" mass="105894">MEKKAKKRMSNKAFAGIWGTVLAILLIVVLVGNYFAMKYTTIITRSLGHTTTKVTTTGDGSSDNEYFKSDYSSHEELVDHETEFSKQLVAEGIVLMRNQDNVLPLESGKKISLFGIGSAKFVYSGLGSGAIDTSKTTSLKDALEAEGFQVNPDLYSVYEKSEARVGKEEDPSTYLDSVADSVKEYSDAAIVVISRNGAEAQDLTEDQLSLSDAEMSLVKYANDNFDDVIVMLNTANAIEMGWSDSRFFPNIKACMWVGYPGQEGITSIAKALTGEVNPSGRLVDTYAYDSMSAPATQIFEYGEWTNTNNEENGPKNAYTVYGESIYIGYRYYETRYEDTVLGQGNASTADSEYDYNKQVQYPFGYGISYTQFDYSDFSLTENGDNFTAQVTVTNSGDVAGKDVVEVYFQSPYTDYDRENLVEKSAVELCGFEKTGELAPGESETVSIDIPKETLRAYDYTNAKTYIVDDGTYYFAIGDDCHQALNNILAAKGYTTADGMDADGDDSLVGTYEQKEFDNTTYAKDAATGNEITNQFDYGNIQTYDDSYVYLTRNDWTGTWPTIYGEPNEKGRYNAEATEEFVQLSQNNIYQDDPDAEMPTTNSGDNINLITMRGKDYDDEEWDAILDCLTVDEMVEMVRLGGWQTMAIDSISKPMSSDQDGPAGISGELIMSDVDCMGYPNQELLAATWNKELALEFGKCIGEDGLSVNVQGWYAPGAGTHRTPLGGRNFEYYSEDTYLAGSMCANEVAGAQSKGMYCYLKHLVLNDQEQRRYGISTFTTEQALRELYLTPFEMAVKDADCHGMMAAFNGIGGIWCGASKELITNVLGNEWGFHGIIVTDYASANDGYMFIDAGLQAGTDLWLNTDSEVYKMGDVSDNATLVTALRNASHDILYTVVNSSAMNGIDENVVVKKVLPLWQYWLIAFDIAMAVIIIGGVILIVRRCRKNNKIEIVVEEKK</sequence>
<feature type="transmembrane region" description="Helical" evidence="3">
    <location>
        <begin position="12"/>
        <end position="36"/>
    </location>
</feature>
<dbReference type="SUPFAM" id="SSF52279">
    <property type="entry name" value="Beta-D-glucan exohydrolase, C-terminal domain"/>
    <property type="match status" value="1"/>
</dbReference>
<dbReference type="InterPro" id="IPR002772">
    <property type="entry name" value="Glyco_hydro_3_C"/>
</dbReference>
<accession>A0A8I0DQT2</accession>
<keyword evidence="3" id="KW-0472">Membrane</keyword>
<dbReference type="PANTHER" id="PTHR42715">
    <property type="entry name" value="BETA-GLUCOSIDASE"/>
    <property type="match status" value="1"/>
</dbReference>
<keyword evidence="2 5" id="KW-0378">Hydrolase</keyword>
<feature type="domain" description="Fibronectin type III-like" evidence="4">
    <location>
        <begin position="402"/>
        <end position="480"/>
    </location>
</feature>
<comment type="caution">
    <text evidence="5">The sequence shown here is derived from an EMBL/GenBank/DDBJ whole genome shotgun (WGS) entry which is preliminary data.</text>
</comment>
<evidence type="ECO:0000256" key="2">
    <source>
        <dbReference type="ARBA" id="ARBA00022801"/>
    </source>
</evidence>
<dbReference type="EMBL" id="JACOOT010000008">
    <property type="protein sequence ID" value="MBC5650123.1"/>
    <property type="molecule type" value="Genomic_DNA"/>
</dbReference>
<dbReference type="PRINTS" id="PR00133">
    <property type="entry name" value="GLHYDRLASE3"/>
</dbReference>
<evidence type="ECO:0000313" key="5">
    <source>
        <dbReference type="EMBL" id="MBC5650123.1"/>
    </source>
</evidence>
<dbReference type="Gene3D" id="2.60.40.10">
    <property type="entry name" value="Immunoglobulins"/>
    <property type="match status" value="1"/>
</dbReference>
<dbReference type="InterPro" id="IPR001764">
    <property type="entry name" value="Glyco_hydro_3_N"/>
</dbReference>
<evidence type="ECO:0000256" key="3">
    <source>
        <dbReference type="SAM" id="Phobius"/>
    </source>
</evidence>
<keyword evidence="3" id="KW-1133">Transmembrane helix</keyword>
<dbReference type="InterPro" id="IPR036881">
    <property type="entry name" value="Glyco_hydro_3_C_sf"/>
</dbReference>
<dbReference type="Gene3D" id="3.40.50.1700">
    <property type="entry name" value="Glycoside hydrolase family 3 C-terminal domain"/>
    <property type="match status" value="1"/>
</dbReference>
<dbReference type="SMART" id="SM01217">
    <property type="entry name" value="Fn3_like"/>
    <property type="match status" value="1"/>
</dbReference>
<dbReference type="Pfam" id="PF14310">
    <property type="entry name" value="Fn3-like"/>
    <property type="match status" value="1"/>
</dbReference>
<dbReference type="InterPro" id="IPR050288">
    <property type="entry name" value="Cellulose_deg_GH3"/>
</dbReference>
<protein>
    <submittedName>
        <fullName evidence="5">Glycoside hydrolase family 3 C-terminal domain-containing protein</fullName>
    </submittedName>
</protein>
<dbReference type="InterPro" id="IPR017853">
    <property type="entry name" value="GH"/>
</dbReference>
<name>A0A8I0DQT2_9FIRM</name>
<evidence type="ECO:0000313" key="6">
    <source>
        <dbReference type="Proteomes" id="UP000652847"/>
    </source>
</evidence>
<feature type="transmembrane region" description="Helical" evidence="3">
    <location>
        <begin position="917"/>
        <end position="940"/>
    </location>
</feature>